<dbReference type="Gene3D" id="3.40.50.10810">
    <property type="entry name" value="Tandem AAA-ATPase domain"/>
    <property type="match status" value="1"/>
</dbReference>
<dbReference type="SMART" id="SM00487">
    <property type="entry name" value="DEXDc"/>
    <property type="match status" value="1"/>
</dbReference>
<evidence type="ECO:0000256" key="11">
    <source>
        <dbReference type="ARBA" id="ARBA00023242"/>
    </source>
</evidence>
<keyword evidence="8 16" id="KW-0347">Helicase</keyword>
<dbReference type="PANTHER" id="PTHR10799">
    <property type="entry name" value="SNF2/RAD54 HELICASE FAMILY"/>
    <property type="match status" value="1"/>
</dbReference>
<evidence type="ECO:0000256" key="6">
    <source>
        <dbReference type="ARBA" id="ARBA00022741"/>
    </source>
</evidence>
<comment type="similarity">
    <text evidence="2">Belongs to the helicase family.</text>
</comment>
<evidence type="ECO:0000256" key="10">
    <source>
        <dbReference type="ARBA" id="ARBA00022853"/>
    </source>
</evidence>
<evidence type="ECO:0000256" key="7">
    <source>
        <dbReference type="ARBA" id="ARBA00022801"/>
    </source>
</evidence>
<feature type="compositionally biased region" description="Polar residues" evidence="13">
    <location>
        <begin position="1035"/>
        <end position="1046"/>
    </location>
</feature>
<dbReference type="Pfam" id="PF14619">
    <property type="entry name" value="SnAC"/>
    <property type="match status" value="1"/>
</dbReference>
<proteinExistence type="inferred from homology"/>
<dbReference type="AlphaFoldDB" id="A0AAQ3KNS7"/>
<dbReference type="SUPFAM" id="SSF52540">
    <property type="entry name" value="P-loop containing nucleoside triphosphate hydrolases"/>
    <property type="match status" value="2"/>
</dbReference>
<keyword evidence="5" id="KW-0341">Growth regulation</keyword>
<evidence type="ECO:0000256" key="1">
    <source>
        <dbReference type="ARBA" id="ARBA00004123"/>
    </source>
</evidence>
<feature type="compositionally biased region" description="Polar residues" evidence="13">
    <location>
        <begin position="1077"/>
        <end position="1087"/>
    </location>
</feature>
<feature type="domain" description="Helicase ATP-binding" evidence="14">
    <location>
        <begin position="434"/>
        <end position="600"/>
    </location>
</feature>
<organism evidence="16 17">
    <name type="scientific">Canna indica</name>
    <name type="common">Indian-shot</name>
    <dbReference type="NCBI Taxonomy" id="4628"/>
    <lineage>
        <taxon>Eukaryota</taxon>
        <taxon>Viridiplantae</taxon>
        <taxon>Streptophyta</taxon>
        <taxon>Embryophyta</taxon>
        <taxon>Tracheophyta</taxon>
        <taxon>Spermatophyta</taxon>
        <taxon>Magnoliopsida</taxon>
        <taxon>Liliopsida</taxon>
        <taxon>Zingiberales</taxon>
        <taxon>Cannaceae</taxon>
        <taxon>Canna</taxon>
    </lineage>
</organism>
<dbReference type="FunFam" id="3.40.50.300:FF:000755">
    <property type="entry name" value="Probable ATP-dependent DNA helicase CHR12"/>
    <property type="match status" value="1"/>
</dbReference>
<dbReference type="GO" id="GO:0016787">
    <property type="term" value="F:hydrolase activity"/>
    <property type="evidence" value="ECO:0007669"/>
    <property type="project" value="UniProtKB-KW"/>
</dbReference>
<dbReference type="GO" id="GO:0006325">
    <property type="term" value="P:chromatin organization"/>
    <property type="evidence" value="ECO:0007669"/>
    <property type="project" value="UniProtKB-KW"/>
</dbReference>
<evidence type="ECO:0000256" key="3">
    <source>
        <dbReference type="ARBA" id="ARBA00012551"/>
    </source>
</evidence>
<dbReference type="Proteomes" id="UP001327560">
    <property type="component" value="Chromosome 6"/>
</dbReference>
<evidence type="ECO:0000256" key="8">
    <source>
        <dbReference type="ARBA" id="ARBA00022806"/>
    </source>
</evidence>
<evidence type="ECO:0000313" key="17">
    <source>
        <dbReference type="Proteomes" id="UP001327560"/>
    </source>
</evidence>
<dbReference type="PROSITE" id="PS51194">
    <property type="entry name" value="HELICASE_CTER"/>
    <property type="match status" value="1"/>
</dbReference>
<dbReference type="EC" id="3.6.4.12" evidence="3"/>
<keyword evidence="10" id="KW-0156">Chromatin regulator</keyword>
<dbReference type="InterPro" id="IPR049730">
    <property type="entry name" value="SNF2/RAD54-like_C"/>
</dbReference>
<feature type="region of interest" description="Disordered" evidence="13">
    <location>
        <begin position="46"/>
        <end position="98"/>
    </location>
</feature>
<evidence type="ECO:0000259" key="14">
    <source>
        <dbReference type="PROSITE" id="PS51192"/>
    </source>
</evidence>
<evidence type="ECO:0000313" key="16">
    <source>
        <dbReference type="EMBL" id="WOL12282.1"/>
    </source>
</evidence>
<dbReference type="SMART" id="SM00490">
    <property type="entry name" value="HELICc"/>
    <property type="match status" value="1"/>
</dbReference>
<dbReference type="InterPro" id="IPR014001">
    <property type="entry name" value="Helicase_ATP-bd"/>
</dbReference>
<reference evidence="16 17" key="1">
    <citation type="submission" date="2023-10" db="EMBL/GenBank/DDBJ databases">
        <title>Chromosome-scale genome assembly provides insights into flower coloration mechanisms of Canna indica.</title>
        <authorList>
            <person name="Li C."/>
        </authorList>
    </citation>
    <scope>NUCLEOTIDE SEQUENCE [LARGE SCALE GENOMIC DNA]</scope>
    <source>
        <tissue evidence="16">Flower</tissue>
    </source>
</reference>
<keyword evidence="6" id="KW-0547">Nucleotide-binding</keyword>
<comment type="catalytic activity">
    <reaction evidence="12">
        <text>ATP + H2O = ADP + phosphate + H(+)</text>
        <dbReference type="Rhea" id="RHEA:13065"/>
        <dbReference type="ChEBI" id="CHEBI:15377"/>
        <dbReference type="ChEBI" id="CHEBI:15378"/>
        <dbReference type="ChEBI" id="CHEBI:30616"/>
        <dbReference type="ChEBI" id="CHEBI:43474"/>
        <dbReference type="ChEBI" id="CHEBI:456216"/>
        <dbReference type="EC" id="3.6.4.12"/>
    </reaction>
</comment>
<accession>A0AAQ3KNS7</accession>
<dbReference type="CDD" id="cd18793">
    <property type="entry name" value="SF2_C_SNF"/>
    <property type="match status" value="1"/>
</dbReference>
<gene>
    <name evidence="16" type="ORF">Cni_G21048</name>
</gene>
<sequence length="1105" mass="127195">MAASVENPPLLSDRRVEETKTLIAALNLLSRNLPLPPDVLRAVSSIYHADPSTPPPHEAETEAEAETGPMPDDDAKEDGDDARSPGEEVNNVDSTSGTLISDLDDALLKQQLSPMSSSMLRETLESRFNGLLQHRLNELEVLPATRGEDLQMKCLLELYGLKLSELQRKVRSDICAEHWLQEKCANPEKQLFDWGMMRIKYPFSMYGLGDTFRVEADDRHRKKKYVERMSRLEEDEKNQADIRKRKFFAEILNSAREFQLQAQAVLKRRKQRNDGIQAWHARQRQRATRAEKLRFQALKADDQEAYMRMVEESKNERLTMLLSKTNELLVCLGAAVQRQKDADGIEALKGLDSDNVPKNSLANSETPAELCLDDDNDYINGDVSQNEKATDLLEGQRQYNSAVHSIQEKVTEQPSLLQGGELRPYQLEGLQWMLSLFNNNLNGILADEMGLGKTIQTISLIAYLIENKGVTGPHLIVAPKAVLPNWINEFSTWVPSITAVLYDGRLDERKAMREEYAGEGKFNVMITHYDLIMRDKAFLKKIHWYYMIVDEGHRLKNHECALAKTLVSGYRIRRRLLLTGTPIQNSLQELWALLNYLLPSIFNSVQNFEEWFNAPFVDKCEVSLTDEEELLIIRRLHQVIRPFLLRRKKDEVEKYLPQKTQVILKCDLSAWQKAYYQQVTGRGRVGLESGIKSKSLQNLSMQLRKCCNHPYLFVGDYNMWQKEQIVRASGKFELLDRLLPKLQRAGHRVLLFSQMTRLIDILEIYLQLYEFKYLRLDGSTKTEDRGTLLKQFNAPDSPYFMFLLSTRAGGLGLNLQTADTVIIFDSDWNPQMDQQAEDRAHRIGQKKEVRVFVLVSVGSIEEEILERAKQKMGIDAKVIQAGLFNTTSTAQDRRQMLQEIMQRGTSSLGTDVPSEREINRLAARSEEEFWLFEKMDEERRQKERYRSRLMEENEVPEWVFYKSNEDKISMNQGLGTQGNEVTGKRSRKEVVYTDLLTEVQWMKVVESGEDMSKITSRRKRKEHSSDACESGSNGGDQQSLSEQRNANRFILDEEASDDSPIMYKSSLPHNKDEGESDASSWPDNITWRTHKRKRSNHNLSSGHRF</sequence>
<dbReference type="InterPro" id="IPR029295">
    <property type="entry name" value="SnAC"/>
</dbReference>
<keyword evidence="7" id="KW-0378">Hydrolase</keyword>
<dbReference type="FunFam" id="3.40.50.10810:FF:000016">
    <property type="entry name" value="Chromatin structure-remodeling complex protein SYD"/>
    <property type="match status" value="1"/>
</dbReference>
<dbReference type="InterPro" id="IPR001650">
    <property type="entry name" value="Helicase_C-like"/>
</dbReference>
<evidence type="ECO:0000256" key="13">
    <source>
        <dbReference type="SAM" id="MobiDB-lite"/>
    </source>
</evidence>
<dbReference type="GO" id="GO:0003678">
    <property type="term" value="F:DNA helicase activity"/>
    <property type="evidence" value="ECO:0007669"/>
    <property type="project" value="UniProtKB-EC"/>
</dbReference>
<keyword evidence="9" id="KW-0067">ATP-binding</keyword>
<dbReference type="InterPro" id="IPR027417">
    <property type="entry name" value="P-loop_NTPase"/>
</dbReference>
<evidence type="ECO:0000256" key="2">
    <source>
        <dbReference type="ARBA" id="ARBA00008708"/>
    </source>
</evidence>
<dbReference type="GO" id="GO:0042393">
    <property type="term" value="F:histone binding"/>
    <property type="evidence" value="ECO:0007669"/>
    <property type="project" value="InterPro"/>
</dbReference>
<comment type="subcellular location">
    <subcellularLocation>
        <location evidence="1">Nucleus</location>
    </subcellularLocation>
</comment>
<evidence type="ECO:0000259" key="15">
    <source>
        <dbReference type="PROSITE" id="PS51194"/>
    </source>
</evidence>
<feature type="domain" description="Helicase C-terminal" evidence="15">
    <location>
        <begin position="734"/>
        <end position="901"/>
    </location>
</feature>
<name>A0AAQ3KNS7_9LILI</name>
<evidence type="ECO:0000256" key="4">
    <source>
        <dbReference type="ARBA" id="ARBA00022473"/>
    </source>
</evidence>
<dbReference type="SMART" id="SM01314">
    <property type="entry name" value="SnAC"/>
    <property type="match status" value="1"/>
</dbReference>
<feature type="region of interest" description="Disordered" evidence="13">
    <location>
        <begin position="1009"/>
        <end position="1105"/>
    </location>
</feature>
<dbReference type="Pfam" id="PF00176">
    <property type="entry name" value="SNF2-rel_dom"/>
    <property type="match status" value="1"/>
</dbReference>
<dbReference type="Gene3D" id="3.40.50.300">
    <property type="entry name" value="P-loop containing nucleotide triphosphate hydrolases"/>
    <property type="match status" value="1"/>
</dbReference>
<dbReference type="InterPro" id="IPR038718">
    <property type="entry name" value="SNF2-like_sf"/>
</dbReference>
<evidence type="ECO:0000256" key="5">
    <source>
        <dbReference type="ARBA" id="ARBA00022604"/>
    </source>
</evidence>
<protein>
    <recommendedName>
        <fullName evidence="3">DNA helicase</fullName>
        <ecNumber evidence="3">3.6.4.12</ecNumber>
    </recommendedName>
</protein>
<keyword evidence="17" id="KW-1185">Reference proteome</keyword>
<feature type="compositionally biased region" description="Acidic residues" evidence="13">
    <location>
        <begin position="61"/>
        <end position="80"/>
    </location>
</feature>
<evidence type="ECO:0000256" key="12">
    <source>
        <dbReference type="ARBA" id="ARBA00047995"/>
    </source>
</evidence>
<keyword evidence="4" id="KW-0217">Developmental protein</keyword>
<keyword evidence="11" id="KW-0539">Nucleus</keyword>
<dbReference type="GO" id="GO:0005524">
    <property type="term" value="F:ATP binding"/>
    <property type="evidence" value="ECO:0007669"/>
    <property type="project" value="UniProtKB-KW"/>
</dbReference>
<evidence type="ECO:0000256" key="9">
    <source>
        <dbReference type="ARBA" id="ARBA00022840"/>
    </source>
</evidence>
<dbReference type="InterPro" id="IPR000330">
    <property type="entry name" value="SNF2_N"/>
</dbReference>
<dbReference type="Pfam" id="PF00271">
    <property type="entry name" value="Helicase_C"/>
    <property type="match status" value="1"/>
</dbReference>
<dbReference type="GO" id="GO:0005634">
    <property type="term" value="C:nucleus"/>
    <property type="evidence" value="ECO:0007669"/>
    <property type="project" value="UniProtKB-SubCell"/>
</dbReference>
<dbReference type="EMBL" id="CP136895">
    <property type="protein sequence ID" value="WOL12282.1"/>
    <property type="molecule type" value="Genomic_DNA"/>
</dbReference>
<dbReference type="PROSITE" id="PS51192">
    <property type="entry name" value="HELICASE_ATP_BIND_1"/>
    <property type="match status" value="1"/>
</dbReference>